<gene>
    <name evidence="2" type="ORF">KO353_03030</name>
</gene>
<dbReference type="AlphaFoldDB" id="A0A975U548"/>
<accession>A0A975U548</accession>
<dbReference type="Pfam" id="PF23544">
    <property type="entry name" value="AtuA_ferredoxin"/>
    <property type="match status" value="1"/>
</dbReference>
<dbReference type="PANTHER" id="PTHR47708">
    <property type="match status" value="1"/>
</dbReference>
<dbReference type="InterPro" id="IPR056362">
    <property type="entry name" value="AtuA-like_ferredoxin_dom"/>
</dbReference>
<dbReference type="Proteomes" id="UP000694001">
    <property type="component" value="Chromosome"/>
</dbReference>
<evidence type="ECO:0000313" key="2">
    <source>
        <dbReference type="EMBL" id="QXM25236.1"/>
    </source>
</evidence>
<sequence length="101" mass="10620">MRVGALAVGRSGDKGSVLDLTLVARDEAAYARLARAITAEVAQRALEGVCPGTVIRYECPGLLALKFVVAGALPGGVYASLRAGMHWQKAAIWALLDLEIE</sequence>
<dbReference type="PANTHER" id="PTHR47708:SF2">
    <property type="entry name" value="SI:CH73-132F6.5"/>
    <property type="match status" value="1"/>
</dbReference>
<keyword evidence="3" id="KW-1185">Reference proteome</keyword>
<dbReference type="RefSeq" id="WP_218286292.1">
    <property type="nucleotide sequence ID" value="NZ_CP076448.1"/>
</dbReference>
<evidence type="ECO:0000313" key="3">
    <source>
        <dbReference type="Proteomes" id="UP000694001"/>
    </source>
</evidence>
<feature type="domain" description="AtuA-like ferredoxin-fold" evidence="1">
    <location>
        <begin position="2"/>
        <end position="100"/>
    </location>
</feature>
<dbReference type="EMBL" id="CP076448">
    <property type="protein sequence ID" value="QXM25236.1"/>
    <property type="molecule type" value="Genomic_DNA"/>
</dbReference>
<dbReference type="KEGG" id="elio:KO353_03030"/>
<evidence type="ECO:0000259" key="1">
    <source>
        <dbReference type="Pfam" id="PF23544"/>
    </source>
</evidence>
<name>A0A975U548_9PROT</name>
<proteinExistence type="predicted"/>
<organism evidence="2 3">
    <name type="scientific">Elioraea tepida</name>
    <dbReference type="NCBI Taxonomy" id="2843330"/>
    <lineage>
        <taxon>Bacteria</taxon>
        <taxon>Pseudomonadati</taxon>
        <taxon>Pseudomonadota</taxon>
        <taxon>Alphaproteobacteria</taxon>
        <taxon>Acetobacterales</taxon>
        <taxon>Elioraeaceae</taxon>
        <taxon>Elioraea</taxon>
    </lineage>
</organism>
<protein>
    <recommendedName>
        <fullName evidence="1">AtuA-like ferredoxin-fold domain-containing protein</fullName>
    </recommendedName>
</protein>
<reference evidence="2" key="1">
    <citation type="submission" date="2021-06" db="EMBL/GenBank/DDBJ databases">
        <title>Elioraea tepida, sp. nov., a moderately thermophilic aerobic anoxygenic phototrophic bacterium isolated from an alkaline siliceous hot spring mat community in Yellowstone National Park, WY, USA.</title>
        <authorList>
            <person name="Saini M.K."/>
            <person name="Yoshida S."/>
            <person name="Sebastian A."/>
            <person name="Hirose S."/>
            <person name="Hara E."/>
            <person name="Tamaki H."/>
            <person name="Soulier N.T."/>
            <person name="Albert I."/>
            <person name="Hanada S."/>
            <person name="Bryant D.A."/>
            <person name="Tank M."/>
        </authorList>
    </citation>
    <scope>NUCLEOTIDE SEQUENCE</scope>
    <source>
        <strain evidence="2">MS-P2</strain>
    </source>
</reference>